<gene>
    <name evidence="14" type="primary">ftsH</name>
    <name evidence="17" type="ORF">CXL00_09625</name>
</gene>
<dbReference type="InterPro" id="IPR003960">
    <property type="entry name" value="ATPase_AAA_CS"/>
</dbReference>
<keyword evidence="3 14" id="KW-0645">Protease</keyword>
<proteinExistence type="inferred from homology"/>
<dbReference type="Gene3D" id="3.30.720.210">
    <property type="match status" value="1"/>
</dbReference>
<dbReference type="OrthoDB" id="9809379at2"/>
<evidence type="ECO:0000256" key="14">
    <source>
        <dbReference type="HAMAP-Rule" id="MF_01458"/>
    </source>
</evidence>
<dbReference type="GO" id="GO:0030163">
    <property type="term" value="P:protein catabolic process"/>
    <property type="evidence" value="ECO:0007669"/>
    <property type="project" value="UniProtKB-UniRule"/>
</dbReference>
<dbReference type="HAMAP" id="MF_01458">
    <property type="entry name" value="FtsH"/>
    <property type="match status" value="1"/>
</dbReference>
<feature type="binding site" evidence="14">
    <location>
        <position position="497"/>
    </location>
    <ligand>
        <name>Zn(2+)</name>
        <dbReference type="ChEBI" id="CHEBI:29105"/>
        <note>catalytic</note>
    </ligand>
</feature>
<feature type="active site" evidence="14">
    <location>
        <position position="421"/>
    </location>
</feature>
<dbReference type="GO" id="GO:0016887">
    <property type="term" value="F:ATP hydrolysis activity"/>
    <property type="evidence" value="ECO:0007669"/>
    <property type="project" value="UniProtKB-UniRule"/>
</dbReference>
<dbReference type="GO" id="GO:0008270">
    <property type="term" value="F:zinc ion binding"/>
    <property type="evidence" value="ECO:0007669"/>
    <property type="project" value="UniProtKB-UniRule"/>
</dbReference>
<evidence type="ECO:0000313" key="17">
    <source>
        <dbReference type="EMBL" id="PNG06069.1"/>
    </source>
</evidence>
<keyword evidence="4 14" id="KW-0812">Transmembrane</keyword>
<dbReference type="SUPFAM" id="SSF140990">
    <property type="entry name" value="FtsH protease domain-like"/>
    <property type="match status" value="1"/>
</dbReference>
<keyword evidence="5 14" id="KW-0479">Metal-binding</keyword>
<dbReference type="SUPFAM" id="SSF52540">
    <property type="entry name" value="P-loop containing nucleoside triphosphate hydrolases"/>
    <property type="match status" value="1"/>
</dbReference>
<reference evidence="17 18" key="1">
    <citation type="submission" date="2018-01" db="EMBL/GenBank/DDBJ databases">
        <title>Denitrification phenotypes of diverse strains of Pseudomonas stutzeri.</title>
        <authorList>
            <person name="Milligan D.A."/>
            <person name="Bergaust L."/>
            <person name="Bakken L.R."/>
            <person name="Frostegard A."/>
        </authorList>
    </citation>
    <scope>NUCLEOTIDE SEQUENCE [LARGE SCALE GENOMIC DNA]</scope>
    <source>
        <strain evidence="17 18">28a3</strain>
    </source>
</reference>
<dbReference type="InterPro" id="IPR003959">
    <property type="entry name" value="ATPase_AAA_core"/>
</dbReference>
<dbReference type="Pfam" id="PF00004">
    <property type="entry name" value="AAA"/>
    <property type="match status" value="1"/>
</dbReference>
<organism evidence="17 18">
    <name type="scientific">Stutzerimonas stutzeri</name>
    <name type="common">Pseudomonas stutzeri</name>
    <dbReference type="NCBI Taxonomy" id="316"/>
    <lineage>
        <taxon>Bacteria</taxon>
        <taxon>Pseudomonadati</taxon>
        <taxon>Pseudomonadota</taxon>
        <taxon>Gammaproteobacteria</taxon>
        <taxon>Pseudomonadales</taxon>
        <taxon>Pseudomonadaceae</taxon>
        <taxon>Stutzerimonas</taxon>
    </lineage>
</organism>
<dbReference type="PANTHER" id="PTHR23076">
    <property type="entry name" value="METALLOPROTEASE M41 FTSH"/>
    <property type="match status" value="1"/>
</dbReference>
<dbReference type="InterPro" id="IPR005936">
    <property type="entry name" value="FtsH"/>
</dbReference>
<dbReference type="InterPro" id="IPR037219">
    <property type="entry name" value="Peptidase_M41-like"/>
</dbReference>
<dbReference type="GO" id="GO:0004222">
    <property type="term" value="F:metalloendopeptidase activity"/>
    <property type="evidence" value="ECO:0007669"/>
    <property type="project" value="InterPro"/>
</dbReference>
<dbReference type="RefSeq" id="WP_102846603.1">
    <property type="nucleotide sequence ID" value="NZ_JAMOIG010000005.1"/>
</dbReference>
<keyword evidence="8 14" id="KW-0862">Zinc</keyword>
<dbReference type="PROSITE" id="PS00674">
    <property type="entry name" value="AAA"/>
    <property type="match status" value="1"/>
</dbReference>
<dbReference type="GO" id="GO:0004176">
    <property type="term" value="F:ATP-dependent peptidase activity"/>
    <property type="evidence" value="ECO:0007669"/>
    <property type="project" value="InterPro"/>
</dbReference>
<protein>
    <recommendedName>
        <fullName evidence="14">ATP-dependent zinc metalloprotease FtsH</fullName>
        <ecNumber evidence="14">3.4.24.-</ecNumber>
    </recommendedName>
</protein>
<feature type="binding site" evidence="14">
    <location>
        <position position="424"/>
    </location>
    <ligand>
        <name>Zn(2+)</name>
        <dbReference type="ChEBI" id="CHEBI:29105"/>
        <note>catalytic</note>
    </ligand>
</feature>
<dbReference type="EC" id="3.4.24.-" evidence="14"/>
<name>A0A2N8SUD5_STUST</name>
<dbReference type="NCBIfam" id="TIGR01241">
    <property type="entry name" value="FtsH_fam"/>
    <property type="match status" value="1"/>
</dbReference>
<feature type="binding site" evidence="14">
    <location>
        <begin position="197"/>
        <end position="204"/>
    </location>
    <ligand>
        <name>ATP</name>
        <dbReference type="ChEBI" id="CHEBI:30616"/>
    </ligand>
</feature>
<evidence type="ECO:0000256" key="11">
    <source>
        <dbReference type="ARBA" id="ARBA00023049"/>
    </source>
</evidence>
<evidence type="ECO:0000256" key="1">
    <source>
        <dbReference type="ARBA" id="ARBA00004370"/>
    </source>
</evidence>
<accession>A0A2N8SUD5</accession>
<dbReference type="Gene3D" id="1.10.8.60">
    <property type="match status" value="1"/>
</dbReference>
<comment type="similarity">
    <text evidence="15">Belongs to the AAA ATPase family.</text>
</comment>
<dbReference type="GO" id="GO:0051301">
    <property type="term" value="P:cell division"/>
    <property type="evidence" value="ECO:0007669"/>
    <property type="project" value="UniProtKB-KW"/>
</dbReference>
<dbReference type="Pfam" id="PF17862">
    <property type="entry name" value="AAA_lid_3"/>
    <property type="match status" value="1"/>
</dbReference>
<dbReference type="SMART" id="SM00382">
    <property type="entry name" value="AAA"/>
    <property type="match status" value="1"/>
</dbReference>
<dbReference type="Pfam" id="PF01434">
    <property type="entry name" value="Peptidase_M41"/>
    <property type="match status" value="1"/>
</dbReference>
<evidence type="ECO:0000256" key="10">
    <source>
        <dbReference type="ARBA" id="ARBA00022989"/>
    </source>
</evidence>
<evidence type="ECO:0000256" key="8">
    <source>
        <dbReference type="ARBA" id="ARBA00022833"/>
    </source>
</evidence>
<dbReference type="EMBL" id="POUW01000003">
    <property type="protein sequence ID" value="PNG06069.1"/>
    <property type="molecule type" value="Genomic_DNA"/>
</dbReference>
<dbReference type="InterPro" id="IPR000642">
    <property type="entry name" value="Peptidase_M41"/>
</dbReference>
<evidence type="ECO:0000256" key="5">
    <source>
        <dbReference type="ARBA" id="ARBA00022723"/>
    </source>
</evidence>
<comment type="caution">
    <text evidence="17">The sequence shown here is derived from an EMBL/GenBank/DDBJ whole genome shotgun (WGS) entry which is preliminary data.</text>
</comment>
<dbReference type="InterPro" id="IPR041569">
    <property type="entry name" value="AAA_lid_3"/>
</dbReference>
<dbReference type="GO" id="GO:0005886">
    <property type="term" value="C:plasma membrane"/>
    <property type="evidence" value="ECO:0007669"/>
    <property type="project" value="UniProtKB-SubCell"/>
</dbReference>
<dbReference type="AlphaFoldDB" id="A0A2N8SUD5"/>
<comment type="cofactor">
    <cofactor evidence="14">
        <name>Zn(2+)</name>
        <dbReference type="ChEBI" id="CHEBI:29105"/>
    </cofactor>
    <text evidence="14">Binds 1 zinc ion per subunit.</text>
</comment>
<evidence type="ECO:0000256" key="13">
    <source>
        <dbReference type="ARBA" id="ARBA00061570"/>
    </source>
</evidence>
<dbReference type="FunFam" id="1.10.8.60:FF:000001">
    <property type="entry name" value="ATP-dependent zinc metalloprotease FtsH"/>
    <property type="match status" value="1"/>
</dbReference>
<feature type="transmembrane region" description="Helical" evidence="14">
    <location>
        <begin position="7"/>
        <end position="26"/>
    </location>
</feature>
<dbReference type="GO" id="GO:0005524">
    <property type="term" value="F:ATP binding"/>
    <property type="evidence" value="ECO:0007669"/>
    <property type="project" value="UniProtKB-UniRule"/>
</dbReference>
<dbReference type="Proteomes" id="UP000235897">
    <property type="component" value="Unassembled WGS sequence"/>
</dbReference>
<feature type="binding site" evidence="14">
    <location>
        <position position="420"/>
    </location>
    <ligand>
        <name>Zn(2+)</name>
        <dbReference type="ChEBI" id="CHEBI:29105"/>
        <note>catalytic</note>
    </ligand>
</feature>
<sequence length="613" mass="67580">MKDRAQFHINYWMIAILVFLGLQYLLSMQQEVAVIPYSEFEQHLKDGRVEELAITERRIEGTLKEPLTGGQRRFIANRVEPQLAEYLQQYPVRYTGKVEGTLVRDLLSWIIPAALFFGIWLFLLKRIGGGLGGGSMMQIGKSKARIYVETDMKVTFADVAGVDEAKDELKEIVEFLRDPKNYGRLGGRMPKGVLLVGPPGTGKTLLARAVAGEAKVPFFSISGSEFVEMFVGVGAARVRDLFEQARAQAPAIIFIDELDALGRARGAGPLSGGHDEKEQTLNQLLVEMDGFDTSSGLVLLAATNRPEILDPALLRAGRFDRQVLVDRPDKIGRVQILDVHLKKARLGTDVDPQAIAALTPGFTGADLANLVNEATLLATRRNAEAVAMEDFTTAIERIIAGLEKRNRLLNPREREIVAYHEMGHALVAMALPGVDPVHKVSIIPRGMGALGYTIQRPIEDRFLMTRDELENKMAVLLGGRAAEWLVFGHLSTGAADDLAKVTDIARAMVTRYGMSRRLGHMALEREPNAFLGNEAMLGLKPQHDYAESTATAIDEEVQELVQSSFQRSLELLEARRALLERSAQRLLQHETLDGEALRELSAAVGDLPVQPAP</sequence>
<comment type="subcellular location">
    <subcellularLocation>
        <location evidence="14">Cell membrane</location>
        <topology evidence="14">Multi-pass membrane protein</topology>
        <orientation evidence="14">Cytoplasmic side</orientation>
    </subcellularLocation>
    <subcellularLocation>
        <location evidence="1">Membrane</location>
    </subcellularLocation>
</comment>
<keyword evidence="6 14" id="KW-0547">Nucleotide-binding</keyword>
<keyword evidence="17" id="KW-0131">Cell cycle</keyword>
<keyword evidence="10 14" id="KW-1133">Transmembrane helix</keyword>
<dbReference type="PANTHER" id="PTHR23076:SF113">
    <property type="entry name" value="ATP-DEPENDENT ZINC METALLOPROTEASE FTSH 1, CHLOROPLASTIC-RELATED"/>
    <property type="match status" value="1"/>
</dbReference>
<dbReference type="FunFam" id="1.20.58.760:FF:000001">
    <property type="entry name" value="ATP-dependent zinc metalloprotease FtsH"/>
    <property type="match status" value="1"/>
</dbReference>
<dbReference type="CDD" id="cd19501">
    <property type="entry name" value="RecA-like_FtsH"/>
    <property type="match status" value="1"/>
</dbReference>
<dbReference type="InterPro" id="IPR003593">
    <property type="entry name" value="AAA+_ATPase"/>
</dbReference>
<dbReference type="Pfam" id="PF06480">
    <property type="entry name" value="FtsH_ext"/>
    <property type="match status" value="1"/>
</dbReference>
<feature type="domain" description="AAA+ ATPase" evidence="16">
    <location>
        <begin position="189"/>
        <end position="329"/>
    </location>
</feature>
<evidence type="ECO:0000256" key="15">
    <source>
        <dbReference type="RuleBase" id="RU003651"/>
    </source>
</evidence>
<dbReference type="GO" id="GO:0006508">
    <property type="term" value="P:proteolysis"/>
    <property type="evidence" value="ECO:0007669"/>
    <property type="project" value="UniProtKB-KW"/>
</dbReference>
<evidence type="ECO:0000259" key="16">
    <source>
        <dbReference type="SMART" id="SM00382"/>
    </source>
</evidence>
<evidence type="ECO:0000256" key="3">
    <source>
        <dbReference type="ARBA" id="ARBA00022670"/>
    </source>
</evidence>
<evidence type="ECO:0000256" key="7">
    <source>
        <dbReference type="ARBA" id="ARBA00022801"/>
    </source>
</evidence>
<keyword evidence="7 14" id="KW-0378">Hydrolase</keyword>
<keyword evidence="17" id="KW-0132">Cell division</keyword>
<comment type="function">
    <text evidence="14">Acts as a processive, ATP-dependent zinc metallopeptidase for both cytoplasmic and membrane proteins. Plays a role in the quality control of integral membrane proteins.</text>
</comment>
<evidence type="ECO:0000256" key="2">
    <source>
        <dbReference type="ARBA" id="ARBA00010044"/>
    </source>
</evidence>
<keyword evidence="12 14" id="KW-0472">Membrane</keyword>
<dbReference type="InterPro" id="IPR027417">
    <property type="entry name" value="P-loop_NTPase"/>
</dbReference>
<evidence type="ECO:0000256" key="9">
    <source>
        <dbReference type="ARBA" id="ARBA00022840"/>
    </source>
</evidence>
<keyword evidence="14" id="KW-1003">Cell membrane</keyword>
<comment type="similarity">
    <text evidence="2 14">In the C-terminal section; belongs to the peptidase M41 family.</text>
</comment>
<feature type="transmembrane region" description="Helical" evidence="14">
    <location>
        <begin position="106"/>
        <end position="124"/>
    </location>
</feature>
<evidence type="ECO:0000256" key="12">
    <source>
        <dbReference type="ARBA" id="ARBA00023136"/>
    </source>
</evidence>
<keyword evidence="11 14" id="KW-0482">Metalloprotease</keyword>
<dbReference type="Gene3D" id="1.20.58.760">
    <property type="entry name" value="Peptidase M41"/>
    <property type="match status" value="1"/>
</dbReference>
<dbReference type="InterPro" id="IPR011546">
    <property type="entry name" value="Pept_M41_FtsH_extracell"/>
</dbReference>
<comment type="subunit">
    <text evidence="14">Homohexamer.</text>
</comment>
<evidence type="ECO:0000313" key="18">
    <source>
        <dbReference type="Proteomes" id="UP000235897"/>
    </source>
</evidence>
<dbReference type="FunFam" id="3.40.50.300:FF:000001">
    <property type="entry name" value="ATP-dependent zinc metalloprotease FtsH"/>
    <property type="match status" value="1"/>
</dbReference>
<evidence type="ECO:0000256" key="6">
    <source>
        <dbReference type="ARBA" id="ARBA00022741"/>
    </source>
</evidence>
<dbReference type="Gene3D" id="3.40.50.300">
    <property type="entry name" value="P-loop containing nucleotide triphosphate hydrolases"/>
    <property type="match status" value="1"/>
</dbReference>
<comment type="similarity">
    <text evidence="13 14">In the central section; belongs to the AAA ATPase family.</text>
</comment>
<evidence type="ECO:0000256" key="4">
    <source>
        <dbReference type="ARBA" id="ARBA00022692"/>
    </source>
</evidence>
<keyword evidence="9 14" id="KW-0067">ATP-binding</keyword>